<name>A0A3B0TRN1_9ZZZZ</name>
<dbReference type="EMBL" id="UOEN01000467">
    <property type="protein sequence ID" value="VAW19370.1"/>
    <property type="molecule type" value="Genomic_DNA"/>
</dbReference>
<reference evidence="1" key="1">
    <citation type="submission" date="2018-06" db="EMBL/GenBank/DDBJ databases">
        <authorList>
            <person name="Zhirakovskaya E."/>
        </authorList>
    </citation>
    <scope>NUCLEOTIDE SEQUENCE</scope>
</reference>
<sequence length="235" mass="26515">MASKIVDLRFAVRRTDGYMSSVWKLWGTKKGDIYLSTRSMTKIEKYSFHVSGICRSAFTKEHGVPSTMEDRAMFKWKRAVTPPRGSGKVSRVAWIAFPTDFLSAPRQNELCKKMYWITAAPQGGSTYIEAAYCAQDESTIKKMYSVRGERNLIKYTSLPNQEGFILSYYHADWENNDLGVPGEGEVNDLLFSSGDPNNTGRPIRIRFGSKPSDGDAIMLRELGGYALPIDNEHKD</sequence>
<gene>
    <name evidence="1" type="ORF">MNBD_BACTEROID05-358</name>
</gene>
<accession>A0A3B0TRN1</accession>
<protein>
    <submittedName>
        <fullName evidence="1">Uncharacterized protein</fullName>
    </submittedName>
</protein>
<organism evidence="1">
    <name type="scientific">hydrothermal vent metagenome</name>
    <dbReference type="NCBI Taxonomy" id="652676"/>
    <lineage>
        <taxon>unclassified sequences</taxon>
        <taxon>metagenomes</taxon>
        <taxon>ecological metagenomes</taxon>
    </lineage>
</organism>
<evidence type="ECO:0000313" key="1">
    <source>
        <dbReference type="EMBL" id="VAW19370.1"/>
    </source>
</evidence>
<proteinExistence type="predicted"/>
<dbReference type="AlphaFoldDB" id="A0A3B0TRN1"/>